<evidence type="ECO:0000256" key="2">
    <source>
        <dbReference type="ARBA" id="ARBA00023136"/>
    </source>
</evidence>
<sequence length="582" mass="64901">MLQKHRKKAVSTSFINLRIAFLTLATLGVAGAIISRFFFLQIFRYEFYADLARRQQQYTAALEPARGTISMRDDKTNALVRVATTQNGHLLYIDNRVFPRERASELFSALNAATSLDRELYDVILQKKDDPYEMLKSRLTYEEGERISALAIPGVGLVQRAWRFYPGDNLASHVIGFVSHATENPTGQYGVEKQYEEELRGSAGSFFQERDARGLLIALGQQFRASPREGQNIILTIEPSIQRATEEELGGLINRWHTQQGGIIVVEPKTGKIKALAAFPYFNPNEYFIEENLGVFLNPFVEKIFELGSVFKPLTMAAALDAGALTPETTYIDQGEVRVGSAVIKNFDGKARGKQTMTQVLQESLNTGAVFAMQRLGTERFKNYFYRFGFGEKLGIDLPGEVAGDIKNLKSTREIEFATASFGQGIAVTPLQLTMALSSLANGGTLIQPYVREAPTEGTPREPIVIRQVISPETSRTISRMLVEVVDTTLAGGAAKKSGYSIAAKTGTAQIPRQDGRGYEETEFLHAFFGYFPAYDAQFLIFMFLERPQGVRYASQSLTESFRSLTDFLINYYTIPPDRVAN</sequence>
<dbReference type="Pfam" id="PF03717">
    <property type="entry name" value="PBP_dimer"/>
    <property type="match status" value="1"/>
</dbReference>
<dbReference type="SUPFAM" id="SSF56519">
    <property type="entry name" value="Penicillin binding protein dimerisation domain"/>
    <property type="match status" value="1"/>
</dbReference>
<dbReference type="InterPro" id="IPR036138">
    <property type="entry name" value="PBP_dimer_sf"/>
</dbReference>
<organism evidence="6 7">
    <name type="scientific">Candidatus Giovannonibacteria bacterium RIFCSPHIGHO2_02_FULL_46_20</name>
    <dbReference type="NCBI Taxonomy" id="1798338"/>
    <lineage>
        <taxon>Bacteria</taxon>
        <taxon>Candidatus Giovannoniibacteriota</taxon>
    </lineage>
</organism>
<evidence type="ECO:0000259" key="4">
    <source>
        <dbReference type="Pfam" id="PF00905"/>
    </source>
</evidence>
<comment type="subcellular location">
    <subcellularLocation>
        <location evidence="1">Membrane</location>
    </subcellularLocation>
</comment>
<keyword evidence="3" id="KW-1133">Transmembrane helix</keyword>
<comment type="caution">
    <text evidence="6">The sequence shown here is derived from an EMBL/GenBank/DDBJ whole genome shotgun (WGS) entry which is preliminary data.</text>
</comment>
<dbReference type="STRING" id="1798338.A3J56_01315"/>
<dbReference type="Gene3D" id="3.30.450.330">
    <property type="match status" value="1"/>
</dbReference>
<feature type="domain" description="Penicillin-binding protein dimerisation" evidence="5">
    <location>
        <begin position="63"/>
        <end position="215"/>
    </location>
</feature>
<evidence type="ECO:0008006" key="8">
    <source>
        <dbReference type="Google" id="ProtNLM"/>
    </source>
</evidence>
<keyword evidence="2 3" id="KW-0472">Membrane</keyword>
<feature type="transmembrane region" description="Helical" evidence="3">
    <location>
        <begin position="21"/>
        <end position="43"/>
    </location>
</feature>
<dbReference type="Gene3D" id="3.40.710.10">
    <property type="entry name" value="DD-peptidase/beta-lactamase superfamily"/>
    <property type="match status" value="1"/>
</dbReference>
<dbReference type="EMBL" id="MFHQ01000014">
    <property type="protein sequence ID" value="OGF74571.1"/>
    <property type="molecule type" value="Genomic_DNA"/>
</dbReference>
<dbReference type="GO" id="GO:0071555">
    <property type="term" value="P:cell wall organization"/>
    <property type="evidence" value="ECO:0007669"/>
    <property type="project" value="TreeGrafter"/>
</dbReference>
<dbReference type="GO" id="GO:0005886">
    <property type="term" value="C:plasma membrane"/>
    <property type="evidence" value="ECO:0007669"/>
    <property type="project" value="TreeGrafter"/>
</dbReference>
<dbReference type="InterPro" id="IPR001460">
    <property type="entry name" value="PCN-bd_Tpept"/>
</dbReference>
<evidence type="ECO:0000256" key="1">
    <source>
        <dbReference type="ARBA" id="ARBA00004370"/>
    </source>
</evidence>
<evidence type="ECO:0000313" key="6">
    <source>
        <dbReference type="EMBL" id="OGF74571.1"/>
    </source>
</evidence>
<dbReference type="SUPFAM" id="SSF56601">
    <property type="entry name" value="beta-lactamase/transpeptidase-like"/>
    <property type="match status" value="1"/>
</dbReference>
<feature type="domain" description="Penicillin-binding protein transpeptidase" evidence="4">
    <location>
        <begin position="261"/>
        <end position="562"/>
    </location>
</feature>
<dbReference type="InterPro" id="IPR050515">
    <property type="entry name" value="Beta-lactam/transpept"/>
</dbReference>
<dbReference type="AlphaFoldDB" id="A0A1F5WH23"/>
<keyword evidence="3" id="KW-0812">Transmembrane</keyword>
<dbReference type="PANTHER" id="PTHR30627">
    <property type="entry name" value="PEPTIDOGLYCAN D,D-TRANSPEPTIDASE"/>
    <property type="match status" value="1"/>
</dbReference>
<dbReference type="PANTHER" id="PTHR30627:SF1">
    <property type="entry name" value="PEPTIDOGLYCAN D,D-TRANSPEPTIDASE FTSI"/>
    <property type="match status" value="1"/>
</dbReference>
<dbReference type="Proteomes" id="UP000178406">
    <property type="component" value="Unassembled WGS sequence"/>
</dbReference>
<evidence type="ECO:0000313" key="7">
    <source>
        <dbReference type="Proteomes" id="UP000178406"/>
    </source>
</evidence>
<gene>
    <name evidence="6" type="ORF">A3J56_01315</name>
</gene>
<evidence type="ECO:0000259" key="5">
    <source>
        <dbReference type="Pfam" id="PF03717"/>
    </source>
</evidence>
<dbReference type="InterPro" id="IPR012338">
    <property type="entry name" value="Beta-lactam/transpept-like"/>
</dbReference>
<reference evidence="6 7" key="1">
    <citation type="journal article" date="2016" name="Nat. Commun.">
        <title>Thousands of microbial genomes shed light on interconnected biogeochemical processes in an aquifer system.</title>
        <authorList>
            <person name="Anantharaman K."/>
            <person name="Brown C.T."/>
            <person name="Hug L.A."/>
            <person name="Sharon I."/>
            <person name="Castelle C.J."/>
            <person name="Probst A.J."/>
            <person name="Thomas B.C."/>
            <person name="Singh A."/>
            <person name="Wilkins M.J."/>
            <person name="Karaoz U."/>
            <person name="Brodie E.L."/>
            <person name="Williams K.H."/>
            <person name="Hubbard S.S."/>
            <person name="Banfield J.F."/>
        </authorList>
    </citation>
    <scope>NUCLEOTIDE SEQUENCE [LARGE SCALE GENOMIC DNA]</scope>
</reference>
<dbReference type="InterPro" id="IPR005311">
    <property type="entry name" value="PBP_dimer"/>
</dbReference>
<dbReference type="GO" id="GO:0008658">
    <property type="term" value="F:penicillin binding"/>
    <property type="evidence" value="ECO:0007669"/>
    <property type="project" value="InterPro"/>
</dbReference>
<evidence type="ECO:0000256" key="3">
    <source>
        <dbReference type="SAM" id="Phobius"/>
    </source>
</evidence>
<proteinExistence type="predicted"/>
<accession>A0A1F5WH23</accession>
<name>A0A1F5WH23_9BACT</name>
<dbReference type="Gene3D" id="3.90.1310.10">
    <property type="entry name" value="Penicillin-binding protein 2a (Domain 2)"/>
    <property type="match status" value="1"/>
</dbReference>
<dbReference type="Pfam" id="PF00905">
    <property type="entry name" value="Transpeptidase"/>
    <property type="match status" value="1"/>
</dbReference>
<protein>
    <recommendedName>
        <fullName evidence="8">Penicillin-binding protein transpeptidase domain-containing protein</fullName>
    </recommendedName>
</protein>